<dbReference type="PANTHER" id="PTHR11451">
    <property type="entry name" value="THREONINE-TRNA LIGASE"/>
    <property type="match status" value="1"/>
</dbReference>
<accession>G0R160</accession>
<dbReference type="CDD" id="cd00771">
    <property type="entry name" value="ThrRS_core"/>
    <property type="match status" value="1"/>
</dbReference>
<dbReference type="InterPro" id="IPR018163">
    <property type="entry name" value="Thr/Ala-tRNA-synth_IIc_edit"/>
</dbReference>
<evidence type="ECO:0000256" key="1">
    <source>
        <dbReference type="ARBA" id="ARBA00004496"/>
    </source>
</evidence>
<comment type="catalytic activity">
    <reaction evidence="11">
        <text>tRNA(Thr) + L-threonine + ATP = L-threonyl-tRNA(Thr) + AMP + diphosphate + H(+)</text>
        <dbReference type="Rhea" id="RHEA:24624"/>
        <dbReference type="Rhea" id="RHEA-COMP:9670"/>
        <dbReference type="Rhea" id="RHEA-COMP:9704"/>
        <dbReference type="ChEBI" id="CHEBI:15378"/>
        <dbReference type="ChEBI" id="CHEBI:30616"/>
        <dbReference type="ChEBI" id="CHEBI:33019"/>
        <dbReference type="ChEBI" id="CHEBI:57926"/>
        <dbReference type="ChEBI" id="CHEBI:78442"/>
        <dbReference type="ChEBI" id="CHEBI:78534"/>
        <dbReference type="ChEBI" id="CHEBI:456215"/>
        <dbReference type="EC" id="6.1.1.3"/>
    </reaction>
</comment>
<dbReference type="Gene3D" id="3.40.50.800">
    <property type="entry name" value="Anticodon-binding domain"/>
    <property type="match status" value="1"/>
</dbReference>
<comment type="similarity">
    <text evidence="2">Belongs to the class-II aminoacyl-tRNA synthetase family.</text>
</comment>
<dbReference type="GO" id="GO:0005524">
    <property type="term" value="F:ATP binding"/>
    <property type="evidence" value="ECO:0007669"/>
    <property type="project" value="UniProtKB-KW"/>
</dbReference>
<dbReference type="InterPro" id="IPR033728">
    <property type="entry name" value="ThrRS_core"/>
</dbReference>
<dbReference type="GO" id="GO:0004829">
    <property type="term" value="F:threonine-tRNA ligase activity"/>
    <property type="evidence" value="ECO:0007669"/>
    <property type="project" value="UniProtKB-EC"/>
</dbReference>
<dbReference type="eggNOG" id="KOG1637">
    <property type="taxonomic scope" value="Eukaryota"/>
</dbReference>
<comment type="subcellular location">
    <subcellularLocation>
        <location evidence="1">Cytoplasm</location>
    </subcellularLocation>
</comment>
<dbReference type="Proteomes" id="UP000008983">
    <property type="component" value="Unassembled WGS sequence"/>
</dbReference>
<dbReference type="InterPro" id="IPR002320">
    <property type="entry name" value="Thr-tRNA-ligase_IIa"/>
</dbReference>
<dbReference type="OrthoDB" id="5423599at2759"/>
<dbReference type="InterPro" id="IPR012947">
    <property type="entry name" value="tRNA_SAD"/>
</dbReference>
<evidence type="ECO:0000259" key="13">
    <source>
        <dbReference type="PROSITE" id="PS50862"/>
    </source>
</evidence>
<dbReference type="GeneID" id="14904900"/>
<dbReference type="EC" id="6.1.1.3" evidence="3"/>
<evidence type="ECO:0000313" key="14">
    <source>
        <dbReference type="EMBL" id="EGR28827.1"/>
    </source>
</evidence>
<dbReference type="EMBL" id="GL984209">
    <property type="protein sequence ID" value="EGR28827.1"/>
    <property type="molecule type" value="Genomic_DNA"/>
</dbReference>
<dbReference type="RefSeq" id="XP_004030063.1">
    <property type="nucleotide sequence ID" value="XM_004030015.1"/>
</dbReference>
<dbReference type="SUPFAM" id="SSF55681">
    <property type="entry name" value="Class II aaRS and biotin synthetases"/>
    <property type="match status" value="1"/>
</dbReference>
<dbReference type="PANTHER" id="PTHR11451:SF46">
    <property type="entry name" value="THREONINE--TRNA LIGASE"/>
    <property type="match status" value="1"/>
</dbReference>
<dbReference type="Gene3D" id="3.30.930.10">
    <property type="entry name" value="Bira Bifunctional Protein, Domain 2"/>
    <property type="match status" value="1"/>
</dbReference>
<name>G0R160_ICHMU</name>
<dbReference type="Gene3D" id="3.10.20.30">
    <property type="match status" value="1"/>
</dbReference>
<dbReference type="Pfam" id="PF00587">
    <property type="entry name" value="tRNA-synt_2b"/>
    <property type="match status" value="1"/>
</dbReference>
<evidence type="ECO:0000256" key="3">
    <source>
        <dbReference type="ARBA" id="ARBA00013163"/>
    </source>
</evidence>
<evidence type="ECO:0000256" key="8">
    <source>
        <dbReference type="ARBA" id="ARBA00022917"/>
    </source>
</evidence>
<dbReference type="InterPro" id="IPR012675">
    <property type="entry name" value="Beta-grasp_dom_sf"/>
</dbReference>
<dbReference type="InterPro" id="IPR045864">
    <property type="entry name" value="aa-tRNA-synth_II/BPL/LPL"/>
</dbReference>
<dbReference type="NCBIfam" id="TIGR00418">
    <property type="entry name" value="thrS"/>
    <property type="match status" value="1"/>
</dbReference>
<evidence type="ECO:0000256" key="10">
    <source>
        <dbReference type="ARBA" id="ARBA00031900"/>
    </source>
</evidence>
<keyword evidence="4" id="KW-0963">Cytoplasm</keyword>
<proteinExistence type="inferred from homology"/>
<evidence type="ECO:0000256" key="6">
    <source>
        <dbReference type="ARBA" id="ARBA00022741"/>
    </source>
</evidence>
<keyword evidence="6" id="KW-0547">Nucleotide-binding</keyword>
<protein>
    <recommendedName>
        <fullName evidence="12">Probable threonine--tRNA ligase, cytoplasmic</fullName>
        <ecNumber evidence="3">6.1.1.3</ecNumber>
    </recommendedName>
    <alternativeName>
        <fullName evidence="10">Threonyl-tRNA synthetase</fullName>
    </alternativeName>
</protein>
<dbReference type="InterPro" id="IPR004154">
    <property type="entry name" value="Anticodon-bd"/>
</dbReference>
<evidence type="ECO:0000256" key="5">
    <source>
        <dbReference type="ARBA" id="ARBA00022598"/>
    </source>
</evidence>
<dbReference type="PRINTS" id="PR01047">
    <property type="entry name" value="TRNASYNTHTHR"/>
</dbReference>
<dbReference type="Pfam" id="PF07973">
    <property type="entry name" value="tRNA_SAD"/>
    <property type="match status" value="1"/>
</dbReference>
<dbReference type="GO" id="GO:0005739">
    <property type="term" value="C:mitochondrion"/>
    <property type="evidence" value="ECO:0007669"/>
    <property type="project" value="TreeGrafter"/>
</dbReference>
<dbReference type="InterPro" id="IPR036621">
    <property type="entry name" value="Anticodon-bd_dom_sf"/>
</dbReference>
<dbReference type="SUPFAM" id="SSF52954">
    <property type="entry name" value="Class II aaRS ABD-related"/>
    <property type="match status" value="1"/>
</dbReference>
<reference evidence="14 15" key="1">
    <citation type="submission" date="2011-07" db="EMBL/GenBank/DDBJ databases">
        <authorList>
            <person name="Coyne R."/>
            <person name="Brami D."/>
            <person name="Johnson J."/>
            <person name="Hostetler J."/>
            <person name="Hannick L."/>
            <person name="Clark T."/>
            <person name="Cassidy-Hanley D."/>
            <person name="Inman J."/>
        </authorList>
    </citation>
    <scope>NUCLEOTIDE SEQUENCE [LARGE SCALE GENOMIC DNA]</scope>
    <source>
        <strain evidence="14 15">G5</strain>
    </source>
</reference>
<dbReference type="GO" id="GO:0006435">
    <property type="term" value="P:threonyl-tRNA aminoacylation"/>
    <property type="evidence" value="ECO:0007669"/>
    <property type="project" value="InterPro"/>
</dbReference>
<dbReference type="FunFam" id="3.30.930.10:FF:000019">
    <property type="entry name" value="Threonine--tRNA ligase"/>
    <property type="match status" value="1"/>
</dbReference>
<dbReference type="AlphaFoldDB" id="G0R160"/>
<dbReference type="HAMAP" id="MF_00184">
    <property type="entry name" value="Thr_tRNA_synth"/>
    <property type="match status" value="1"/>
</dbReference>
<organism evidence="14 15">
    <name type="scientific">Ichthyophthirius multifiliis</name>
    <name type="common">White spot disease agent</name>
    <name type="synonym">Ich</name>
    <dbReference type="NCBI Taxonomy" id="5932"/>
    <lineage>
        <taxon>Eukaryota</taxon>
        <taxon>Sar</taxon>
        <taxon>Alveolata</taxon>
        <taxon>Ciliophora</taxon>
        <taxon>Intramacronucleata</taxon>
        <taxon>Oligohymenophorea</taxon>
        <taxon>Hymenostomatida</taxon>
        <taxon>Ophryoglenina</taxon>
        <taxon>Ichthyophthirius</taxon>
    </lineage>
</organism>
<gene>
    <name evidence="14" type="ORF">IMG5_168630</name>
</gene>
<evidence type="ECO:0000256" key="4">
    <source>
        <dbReference type="ARBA" id="ARBA00022490"/>
    </source>
</evidence>
<keyword evidence="15" id="KW-1185">Reference proteome</keyword>
<dbReference type="FunFam" id="3.30.980.10:FF:000005">
    <property type="entry name" value="Threonyl-tRNA synthetase, mitochondrial"/>
    <property type="match status" value="1"/>
</dbReference>
<keyword evidence="5" id="KW-0436">Ligase</keyword>
<keyword evidence="8" id="KW-0648">Protein biosynthesis</keyword>
<dbReference type="FunCoup" id="G0R160">
    <property type="interactions" value="328"/>
</dbReference>
<evidence type="ECO:0000256" key="7">
    <source>
        <dbReference type="ARBA" id="ARBA00022840"/>
    </source>
</evidence>
<dbReference type="Pfam" id="PF03129">
    <property type="entry name" value="HGTP_anticodon"/>
    <property type="match status" value="1"/>
</dbReference>
<sequence length="761" mass="89355">MKNIQYKIKQIYNGKILTGNAFCTTPLEIARKISKNISEKALVAKVQYSRKYPNVLTQGLLINPEEELHSECCFHDHDKYELIDLNSYFEGDCKLELFTFEEKEGQQVFWHSTAHILGLSLEELYPNALLCTGPAVKDGFFYDFYVDDPQFKLTPEEYPKLEQIAQKAIKEKHIFERIFLNKNECKELFKENTFKLKLIKEKIPENGYASVYKCGNLIDLCTGPHIPNSGYIKAFKLQKNSSSYWLSDKKNQSLQRVYGISFPKESLLTEFLKREQEKAQRDHRNIGKNQNLFNFNGYAAGSAFFFPQGAHIYNKIMETLRKQYKLRNYQEVITPNLYNCDLWKISGHWDKYKENMFVIKNDDEVLGLKPMNCPGHCLMFSSIQRSYKELPLRFADFGVLHRNEIQGSLSGLTRVRRFQQDDGHIFCTLEQIQDEIFDFLDFLDFFYSLFGFQYSLALSTRPENYIGSEEIWEQAEKQLVLALEKFNKPFIIKQKDGAFYGPKIDVSLHDTHDRNFQCGTVQLDFNLPERFNLQYRAQDTSIQEKGLKQGFLRPVILHRAVIGSFERFLGILCEQNAGKWPFWISPFQFVVISVDKSGEDYAKNIFQIIQKEGFEAQVDVSDDSLGKKVRNWHHFNYIGVVGKEEIQKGEIDIRSRDGIRLGKFTIKNLIIFLKKENEIPISKYEEKLEQKINTYSFQNEDESFLNNINEELLNKNFFNNDGYTKGPKDDEIYEKLQKLAFFEPQKYINIKRWLKYYKKSN</sequence>
<dbReference type="Gene3D" id="3.30.980.10">
    <property type="entry name" value="Threonyl-trna Synthetase, Chain A, domain 2"/>
    <property type="match status" value="1"/>
</dbReference>
<keyword evidence="7" id="KW-0067">ATP-binding</keyword>
<dbReference type="PROSITE" id="PS50862">
    <property type="entry name" value="AA_TRNA_LIGASE_II"/>
    <property type="match status" value="1"/>
</dbReference>
<evidence type="ECO:0000256" key="9">
    <source>
        <dbReference type="ARBA" id="ARBA00023146"/>
    </source>
</evidence>
<dbReference type="InParanoid" id="G0R160"/>
<dbReference type="SUPFAM" id="SSF55186">
    <property type="entry name" value="ThrRS/AlaRS common domain"/>
    <property type="match status" value="1"/>
</dbReference>
<dbReference type="InterPro" id="IPR006195">
    <property type="entry name" value="aa-tRNA-synth_II"/>
</dbReference>
<evidence type="ECO:0000256" key="11">
    <source>
        <dbReference type="ARBA" id="ARBA00049515"/>
    </source>
</evidence>
<keyword evidence="9" id="KW-0030">Aminoacyl-tRNA synthetase</keyword>
<evidence type="ECO:0000256" key="12">
    <source>
        <dbReference type="ARBA" id="ARBA00072369"/>
    </source>
</evidence>
<feature type="domain" description="Aminoacyl-transfer RNA synthetases class-II family profile" evidence="13">
    <location>
        <begin position="301"/>
        <end position="581"/>
    </location>
</feature>
<dbReference type="STRING" id="857967.G0R160"/>
<evidence type="ECO:0000256" key="2">
    <source>
        <dbReference type="ARBA" id="ARBA00008226"/>
    </source>
</evidence>
<evidence type="ECO:0000313" key="15">
    <source>
        <dbReference type="Proteomes" id="UP000008983"/>
    </source>
</evidence>
<dbReference type="SMART" id="SM00863">
    <property type="entry name" value="tRNA_SAD"/>
    <property type="match status" value="1"/>
</dbReference>
<dbReference type="InterPro" id="IPR002314">
    <property type="entry name" value="aa-tRNA-synt_IIb"/>
</dbReference>
<dbReference type="OMA" id="HNKFKLQ"/>